<evidence type="ECO:0008006" key="3">
    <source>
        <dbReference type="Google" id="ProtNLM"/>
    </source>
</evidence>
<evidence type="ECO:0000313" key="1">
    <source>
        <dbReference type="EMBL" id="OAH25176.1"/>
    </source>
</evidence>
<evidence type="ECO:0000313" key="2">
    <source>
        <dbReference type="Proteomes" id="UP000076947"/>
    </source>
</evidence>
<dbReference type="SUPFAM" id="SSF47240">
    <property type="entry name" value="Ferritin-like"/>
    <property type="match status" value="1"/>
</dbReference>
<dbReference type="STRING" id="1705.CA21670_04755"/>
<dbReference type="Gene3D" id="1.20.1260.10">
    <property type="match status" value="1"/>
</dbReference>
<protein>
    <recommendedName>
        <fullName evidence="3">DUF4439 domain-containing protein</fullName>
    </recommendedName>
</protein>
<reference evidence="2" key="1">
    <citation type="submission" date="2016-02" db="EMBL/GenBank/DDBJ databases">
        <authorList>
            <person name="Kaur G."/>
            <person name="Nair G.R."/>
            <person name="Mayilraj S."/>
        </authorList>
    </citation>
    <scope>NUCLEOTIDE SEQUENCE [LARGE SCALE GENOMIC DNA]</scope>
    <source>
        <strain evidence="2">GA-15</strain>
    </source>
</reference>
<dbReference type="AlphaFoldDB" id="A0A177I971"/>
<keyword evidence="2" id="KW-1185">Reference proteome</keyword>
<name>A0A177I971_9CORY</name>
<dbReference type="InterPro" id="IPR012347">
    <property type="entry name" value="Ferritin-like"/>
</dbReference>
<gene>
    <name evidence="1" type="ORF">AYJ05_07640</name>
</gene>
<dbReference type="InterPro" id="IPR009078">
    <property type="entry name" value="Ferritin-like_SF"/>
</dbReference>
<dbReference type="Proteomes" id="UP000076947">
    <property type="component" value="Unassembled WGS sequence"/>
</dbReference>
<comment type="caution">
    <text evidence="1">The sequence shown here is derived from an EMBL/GenBank/DDBJ whole genome shotgun (WGS) entry which is preliminary data.</text>
</comment>
<proteinExistence type="predicted"/>
<accession>A0A177I971</accession>
<sequence length="227" mass="24424">MLSSCAVVDFFGPRPDSALVELAQSARADADDSNYGKLRLKQSEELFAEVNRICGVEENGEVPQTCHIDEEDPAGPSTSAQAAVAQLVELMDKAPQESRPLLARQAVQLASGDAPLPDAPSEDTLTQAMELLEFEYATVYGLDVAEAHGAGVDTQAHAELILELQNLLGEDAPVSSPAYFADWPDDSSAEQFAEELVQSSRNHFEAAAATAKDSQWRNWLIHAAAKL</sequence>
<organism evidence="1 2">
    <name type="scientific">Corynebacterium stationis</name>
    <dbReference type="NCBI Taxonomy" id="1705"/>
    <lineage>
        <taxon>Bacteria</taxon>
        <taxon>Bacillati</taxon>
        <taxon>Actinomycetota</taxon>
        <taxon>Actinomycetes</taxon>
        <taxon>Mycobacteriales</taxon>
        <taxon>Corynebacteriaceae</taxon>
        <taxon>Corynebacterium</taxon>
    </lineage>
</organism>
<dbReference type="EMBL" id="LSTQ01000026">
    <property type="protein sequence ID" value="OAH25176.1"/>
    <property type="molecule type" value="Genomic_DNA"/>
</dbReference>